<evidence type="ECO:0000313" key="10">
    <source>
        <dbReference type="Proteomes" id="UP000494256"/>
    </source>
</evidence>
<comment type="similarity">
    <text evidence="2">Belongs to the GILT family.</text>
</comment>
<dbReference type="Pfam" id="PF03227">
    <property type="entry name" value="GILT"/>
    <property type="match status" value="1"/>
</dbReference>
<evidence type="ECO:0000313" key="7">
    <source>
        <dbReference type="EMBL" id="CAB3239911.1"/>
    </source>
</evidence>
<keyword evidence="4 6" id="KW-0732">Signal</keyword>
<dbReference type="GO" id="GO:0005576">
    <property type="term" value="C:extracellular region"/>
    <property type="evidence" value="ECO:0007669"/>
    <property type="project" value="UniProtKB-SubCell"/>
</dbReference>
<comment type="subcellular location">
    <subcellularLocation>
        <location evidence="1">Secreted</location>
    </subcellularLocation>
</comment>
<dbReference type="EMBL" id="CADEBC010000503">
    <property type="protein sequence ID" value="CAB3239911.1"/>
    <property type="molecule type" value="Genomic_DNA"/>
</dbReference>
<dbReference type="EMBL" id="CADEBD010000309">
    <property type="protein sequence ID" value="CAB3240550.1"/>
    <property type="molecule type" value="Genomic_DNA"/>
</dbReference>
<evidence type="ECO:0000256" key="6">
    <source>
        <dbReference type="SAM" id="SignalP"/>
    </source>
</evidence>
<evidence type="ECO:0000256" key="3">
    <source>
        <dbReference type="ARBA" id="ARBA00022525"/>
    </source>
</evidence>
<dbReference type="GO" id="GO:0016671">
    <property type="term" value="F:oxidoreductase activity, acting on a sulfur group of donors, disulfide as acceptor"/>
    <property type="evidence" value="ECO:0007669"/>
    <property type="project" value="InterPro"/>
</dbReference>
<protein>
    <recommendedName>
        <fullName evidence="11">Gamma-interferon-inducible lysosomal thiol reductase</fullName>
    </recommendedName>
</protein>
<sequence length="243" mass="26680">MFKLMFVVLFLVGVALCSPRPNNAIPASTSSPTSTTSTTVDETTKVASKLTTLKEKVQLTIFYETLCPYSIEFFVEKLEPAVLKLGSYLDLQLVPYGKAQTSNETDSEGRYSFTCQHGAPECRGNLAHACAIDVLRNNTHAVIYNSCLMQSSFEYSDPEDITRCGVSEKVPTKSINDIGKCINGTRGSTLLKSYGEITKANKVLFVPHLKFDGSTEHERDARNNLITVVCNLLNPQPPACHST</sequence>
<evidence type="ECO:0000256" key="2">
    <source>
        <dbReference type="ARBA" id="ARBA00005679"/>
    </source>
</evidence>
<proteinExistence type="inferred from homology"/>
<comment type="caution">
    <text evidence="7">The sequence shown here is derived from an EMBL/GenBank/DDBJ whole genome shotgun (WGS) entry which is preliminary data.</text>
</comment>
<feature type="signal peptide" evidence="6">
    <location>
        <begin position="1"/>
        <end position="17"/>
    </location>
</feature>
<keyword evidence="5" id="KW-0325">Glycoprotein</keyword>
<reference evidence="9 10" key="1">
    <citation type="submission" date="2020-04" db="EMBL/GenBank/DDBJ databases">
        <authorList>
            <person name="Wallbank WR R."/>
            <person name="Pardo Diaz C."/>
            <person name="Kozak K."/>
            <person name="Martin S."/>
            <person name="Jiggins C."/>
            <person name="Moest M."/>
            <person name="Warren A I."/>
            <person name="Byers J.R.P. K."/>
            <person name="Montejo-Kovacevich G."/>
            <person name="Yen C E."/>
        </authorList>
    </citation>
    <scope>NUCLEOTIDE SEQUENCE [LARGE SCALE GENOMIC DNA]</scope>
</reference>
<feature type="chain" id="PRO_5036273021" description="Gamma-interferon-inducible lysosomal thiol reductase" evidence="6">
    <location>
        <begin position="18"/>
        <end position="243"/>
    </location>
</feature>
<accession>A0A8S1A3J2</accession>
<gene>
    <name evidence="7" type="ORF">APLA_LOCUS8091</name>
    <name evidence="8" type="ORF">APLA_LOCUS9114</name>
</gene>
<evidence type="ECO:0000313" key="9">
    <source>
        <dbReference type="Proteomes" id="UP000494106"/>
    </source>
</evidence>
<keyword evidence="3" id="KW-0964">Secreted</keyword>
<dbReference type="OrthoDB" id="958254at2759"/>
<name>A0A8S1A3J2_ARCPL</name>
<keyword evidence="9" id="KW-1185">Reference proteome</keyword>
<dbReference type="PANTHER" id="PTHR13234">
    <property type="entry name" value="GAMMA-INTERFERON INDUCIBLE LYSOSOMAL THIOL REDUCTASE GILT"/>
    <property type="match status" value="1"/>
</dbReference>
<organism evidence="7 9">
    <name type="scientific">Arctia plantaginis</name>
    <name type="common">Wood tiger moth</name>
    <name type="synonym">Phalaena plantaginis</name>
    <dbReference type="NCBI Taxonomy" id="874455"/>
    <lineage>
        <taxon>Eukaryota</taxon>
        <taxon>Metazoa</taxon>
        <taxon>Ecdysozoa</taxon>
        <taxon>Arthropoda</taxon>
        <taxon>Hexapoda</taxon>
        <taxon>Insecta</taxon>
        <taxon>Pterygota</taxon>
        <taxon>Neoptera</taxon>
        <taxon>Endopterygota</taxon>
        <taxon>Lepidoptera</taxon>
        <taxon>Glossata</taxon>
        <taxon>Ditrysia</taxon>
        <taxon>Noctuoidea</taxon>
        <taxon>Erebidae</taxon>
        <taxon>Arctiinae</taxon>
        <taxon>Arctia</taxon>
    </lineage>
</organism>
<evidence type="ECO:0000256" key="5">
    <source>
        <dbReference type="ARBA" id="ARBA00023180"/>
    </source>
</evidence>
<evidence type="ECO:0000256" key="4">
    <source>
        <dbReference type="ARBA" id="ARBA00022729"/>
    </source>
</evidence>
<evidence type="ECO:0000256" key="1">
    <source>
        <dbReference type="ARBA" id="ARBA00004613"/>
    </source>
</evidence>
<dbReference type="InterPro" id="IPR004911">
    <property type="entry name" value="Interferon-induced_GILT"/>
</dbReference>
<evidence type="ECO:0000313" key="8">
    <source>
        <dbReference type="EMBL" id="CAB3240550.1"/>
    </source>
</evidence>
<evidence type="ECO:0008006" key="11">
    <source>
        <dbReference type="Google" id="ProtNLM"/>
    </source>
</evidence>
<dbReference type="Proteomes" id="UP000494106">
    <property type="component" value="Unassembled WGS sequence"/>
</dbReference>
<dbReference type="Proteomes" id="UP000494256">
    <property type="component" value="Unassembled WGS sequence"/>
</dbReference>
<dbReference type="AlphaFoldDB" id="A0A8S1A3J2"/>
<dbReference type="PANTHER" id="PTHR13234:SF8">
    <property type="entry name" value="GAMMA-INTERFERON-INDUCIBLE LYSOSOMAL THIOL REDUCTASE"/>
    <property type="match status" value="1"/>
</dbReference>